<proteinExistence type="predicted"/>
<gene>
    <name evidence="2" type="ORF">LCGC14_1442460</name>
</gene>
<dbReference type="AlphaFoldDB" id="A0A0F9JKC0"/>
<name>A0A0F9JKC0_9ZZZZ</name>
<reference evidence="2" key="1">
    <citation type="journal article" date="2015" name="Nature">
        <title>Complex archaea that bridge the gap between prokaryotes and eukaryotes.</title>
        <authorList>
            <person name="Spang A."/>
            <person name="Saw J.H."/>
            <person name="Jorgensen S.L."/>
            <person name="Zaremba-Niedzwiedzka K."/>
            <person name="Martijn J."/>
            <person name="Lind A.E."/>
            <person name="van Eijk R."/>
            <person name="Schleper C."/>
            <person name="Guy L."/>
            <person name="Ettema T.J."/>
        </authorList>
    </citation>
    <scope>NUCLEOTIDE SEQUENCE</scope>
</reference>
<keyword evidence="1" id="KW-1133">Transmembrane helix</keyword>
<organism evidence="2">
    <name type="scientific">marine sediment metagenome</name>
    <dbReference type="NCBI Taxonomy" id="412755"/>
    <lineage>
        <taxon>unclassified sequences</taxon>
        <taxon>metagenomes</taxon>
        <taxon>ecological metagenomes</taxon>
    </lineage>
</organism>
<protein>
    <submittedName>
        <fullName evidence="2">Uncharacterized protein</fullName>
    </submittedName>
</protein>
<keyword evidence="1" id="KW-0472">Membrane</keyword>
<accession>A0A0F9JKC0</accession>
<comment type="caution">
    <text evidence="2">The sequence shown here is derived from an EMBL/GenBank/DDBJ whole genome shotgun (WGS) entry which is preliminary data.</text>
</comment>
<evidence type="ECO:0000256" key="1">
    <source>
        <dbReference type="SAM" id="Phobius"/>
    </source>
</evidence>
<evidence type="ECO:0000313" key="2">
    <source>
        <dbReference type="EMBL" id="KKM70274.1"/>
    </source>
</evidence>
<feature type="transmembrane region" description="Helical" evidence="1">
    <location>
        <begin position="14"/>
        <end position="35"/>
    </location>
</feature>
<keyword evidence="1" id="KW-0812">Transmembrane</keyword>
<sequence length="107" mass="11465">MSDTNEHDVKISKAISVALAVAFIVFVGSIAVYNIHANVVESQNIAAEAELVRAKMELGSKQNGSIQDLIDSGTNPIAARCAIVGWRGTEQTTLCAFFVRDDNSPQD</sequence>
<dbReference type="EMBL" id="LAZR01009850">
    <property type="protein sequence ID" value="KKM70274.1"/>
    <property type="molecule type" value="Genomic_DNA"/>
</dbReference>